<name>A0A0A1TCP7_9HYPO</name>
<dbReference type="InterPro" id="IPR001338">
    <property type="entry name" value="Class_I_Hydrophobin"/>
</dbReference>
<keyword evidence="1 2" id="KW-1015">Disulfide bond</keyword>
<feature type="signal peptide" evidence="2">
    <location>
        <begin position="1"/>
        <end position="17"/>
    </location>
</feature>
<evidence type="ECO:0000256" key="2">
    <source>
        <dbReference type="RuleBase" id="RU365009"/>
    </source>
</evidence>
<sequence>MVSVRFIAAVFAATAAALPATAPGEYCGSGMELNCCNRQFDSKSADIGPHQSGLLAGLVNGLAGGDGLSILGDCSPIDLASLIGGGALLNGQTCRGKVACCNRSQSVAVGGLLNLALPCVAVGSAVN</sequence>
<accession>A0A0A1TCP7</accession>
<keyword evidence="4" id="KW-1185">Reference proteome</keyword>
<keyword evidence="2" id="KW-0134">Cell wall</keyword>
<proteinExistence type="inferred from homology"/>
<comment type="subcellular location">
    <subcellularLocation>
        <location evidence="2">Secreted</location>
        <location evidence="2">Cell wall</location>
    </subcellularLocation>
</comment>
<comment type="similarity">
    <text evidence="2">Belongs to the fungal hydrophobin family.</text>
</comment>
<dbReference type="OrthoDB" id="4225815at2759"/>
<dbReference type="EMBL" id="CDHN01000004">
    <property type="protein sequence ID" value="CEJ92564.1"/>
    <property type="molecule type" value="Genomic_DNA"/>
</dbReference>
<dbReference type="GO" id="GO:0009277">
    <property type="term" value="C:fungal-type cell wall"/>
    <property type="evidence" value="ECO:0007669"/>
    <property type="project" value="InterPro"/>
</dbReference>
<dbReference type="GO" id="GO:0005199">
    <property type="term" value="F:structural constituent of cell wall"/>
    <property type="evidence" value="ECO:0007669"/>
    <property type="project" value="InterPro"/>
</dbReference>
<dbReference type="Proteomes" id="UP000039046">
    <property type="component" value="Unassembled WGS sequence"/>
</dbReference>
<evidence type="ECO:0000313" key="4">
    <source>
        <dbReference type="Proteomes" id="UP000039046"/>
    </source>
</evidence>
<reference evidence="3 4" key="1">
    <citation type="journal article" date="2015" name="Genome Announc.">
        <title>Draft Genome Sequence and Gene Annotation of the Entomopathogenic Fungus Verticillium hemipterigenum.</title>
        <authorList>
            <person name="Horn F."/>
            <person name="Habel A."/>
            <person name="Scharf D.H."/>
            <person name="Dworschak J."/>
            <person name="Brakhage A.A."/>
            <person name="Guthke R."/>
            <person name="Hertweck C."/>
            <person name="Linde J."/>
        </authorList>
    </citation>
    <scope>NUCLEOTIDE SEQUENCE [LARGE SCALE GENOMIC DNA]</scope>
</reference>
<dbReference type="HOGENOM" id="CLU_106380_0_0_1"/>
<dbReference type="SMART" id="SM00075">
    <property type="entry name" value="HYDRO"/>
    <property type="match status" value="1"/>
</dbReference>
<gene>
    <name evidence="3" type="ORF">VHEMI08209</name>
</gene>
<keyword evidence="2" id="KW-0964">Secreted</keyword>
<evidence type="ECO:0000256" key="1">
    <source>
        <dbReference type="ARBA" id="ARBA00023157"/>
    </source>
</evidence>
<protein>
    <recommendedName>
        <fullName evidence="2">Hydrophobin</fullName>
    </recommendedName>
</protein>
<dbReference type="Pfam" id="PF01185">
    <property type="entry name" value="Hydrophobin"/>
    <property type="match status" value="1"/>
</dbReference>
<evidence type="ECO:0000313" key="3">
    <source>
        <dbReference type="EMBL" id="CEJ92564.1"/>
    </source>
</evidence>
<dbReference type="AlphaFoldDB" id="A0A0A1TCP7"/>
<keyword evidence="2" id="KW-0732">Signal</keyword>
<feature type="chain" id="PRO_5013988319" description="Hydrophobin" evidence="2">
    <location>
        <begin position="18"/>
        <end position="127"/>
    </location>
</feature>
<organism evidence="3 4">
    <name type="scientific">[Torrubiella] hemipterigena</name>
    <dbReference type="NCBI Taxonomy" id="1531966"/>
    <lineage>
        <taxon>Eukaryota</taxon>
        <taxon>Fungi</taxon>
        <taxon>Dikarya</taxon>
        <taxon>Ascomycota</taxon>
        <taxon>Pezizomycotina</taxon>
        <taxon>Sordariomycetes</taxon>
        <taxon>Hypocreomycetidae</taxon>
        <taxon>Hypocreales</taxon>
        <taxon>Clavicipitaceae</taxon>
        <taxon>Clavicipitaceae incertae sedis</taxon>
        <taxon>'Torrubiella' clade</taxon>
    </lineage>
</organism>